<keyword evidence="5" id="KW-0520">NAD</keyword>
<evidence type="ECO:0000313" key="9">
    <source>
        <dbReference type="EMBL" id="RFU18697.1"/>
    </source>
</evidence>
<evidence type="ECO:0000313" key="10">
    <source>
        <dbReference type="Proteomes" id="UP000264702"/>
    </source>
</evidence>
<evidence type="ECO:0000256" key="4">
    <source>
        <dbReference type="ARBA" id="ARBA00011990"/>
    </source>
</evidence>
<name>A0A372IUT0_9BACT</name>
<evidence type="ECO:0000256" key="3">
    <source>
        <dbReference type="ARBA" id="ARBA00008178"/>
    </source>
</evidence>
<evidence type="ECO:0000256" key="7">
    <source>
        <dbReference type="RuleBase" id="RU004473"/>
    </source>
</evidence>
<evidence type="ECO:0000256" key="1">
    <source>
        <dbReference type="ARBA" id="ARBA00001539"/>
    </source>
</evidence>
<protein>
    <recommendedName>
        <fullName evidence="4 7">dTDP-glucose 4,6-dehydratase</fullName>
        <ecNumber evidence="4 7">4.2.1.46</ecNumber>
    </recommendedName>
</protein>
<keyword evidence="6 7" id="KW-0456">Lyase</keyword>
<comment type="similarity">
    <text evidence="3 7">Belongs to the NAD(P)-dependent epimerase/dehydratase family. dTDP-glucose dehydratase subfamily.</text>
</comment>
<feature type="domain" description="NAD(P)-binding" evidence="8">
    <location>
        <begin position="6"/>
        <end position="326"/>
    </location>
</feature>
<dbReference type="InterPro" id="IPR005888">
    <property type="entry name" value="dTDP_Gluc_deHydtase"/>
</dbReference>
<dbReference type="AlphaFoldDB" id="A0A372IUT0"/>
<dbReference type="SUPFAM" id="SSF51735">
    <property type="entry name" value="NAD(P)-binding Rossmann-fold domains"/>
    <property type="match status" value="1"/>
</dbReference>
<dbReference type="PANTHER" id="PTHR43000">
    <property type="entry name" value="DTDP-D-GLUCOSE 4,6-DEHYDRATASE-RELATED"/>
    <property type="match status" value="1"/>
</dbReference>
<dbReference type="InterPro" id="IPR036291">
    <property type="entry name" value="NAD(P)-bd_dom_sf"/>
</dbReference>
<dbReference type="InterPro" id="IPR016040">
    <property type="entry name" value="NAD(P)-bd_dom"/>
</dbReference>
<keyword evidence="10" id="KW-1185">Reference proteome</keyword>
<dbReference type="Proteomes" id="UP000264702">
    <property type="component" value="Unassembled WGS sequence"/>
</dbReference>
<dbReference type="Gene3D" id="3.40.50.720">
    <property type="entry name" value="NAD(P)-binding Rossmann-like Domain"/>
    <property type="match status" value="1"/>
</dbReference>
<dbReference type="EC" id="4.2.1.46" evidence="4 7"/>
<comment type="caution">
    <text evidence="9">The sequence shown here is derived from an EMBL/GenBank/DDBJ whole genome shotgun (WGS) entry which is preliminary data.</text>
</comment>
<sequence length="369" mass="41865">MNDAILVTGGAGFIGSNFVLDWIQQRGTPVINLDLLTYAGNAANLQTLEGDTRHIFVRGDICDAPLVKSLLEKYQPRALVHFAAESHVDRSLVSPDTFIQTNVFGTFTLLRQAHEYWNRLTGHEREQFRFLHVSTDEVYGTLDEHDPAFSETTAYAPNSPYAASKASSDHLVRAWHHTWGLPVLTTNCSNNYGPFQFPEKLIPLMILNALEGKPLPVYGDGLNVRDWLFVGDHCTAIREVLERGRPGETYNVGGSSERANIDVVTTICDLLDEMRPNAGIGPRRNLITYVTDRPGHDRRYAINATKITHELSWHPLERFESGIRRTVAWYLDHLDWVNNVRSGAYQQWIEHNYAERLGTERQQTEQLPQ</sequence>
<accession>A0A372IUT0</accession>
<dbReference type="RefSeq" id="WP_117297573.1">
    <property type="nucleotide sequence ID" value="NZ_QVQT02000001.1"/>
</dbReference>
<reference evidence="9 10" key="1">
    <citation type="submission" date="2018-08" db="EMBL/GenBank/DDBJ databases">
        <title>Acidipila sp. 4G-K13, an acidobacterium isolated from forest soil.</title>
        <authorList>
            <person name="Gao Z.-H."/>
            <person name="Qiu L.-H."/>
        </authorList>
    </citation>
    <scope>NUCLEOTIDE SEQUENCE [LARGE SCALE GENOMIC DNA]</scope>
    <source>
        <strain evidence="9 10">4G-K13</strain>
    </source>
</reference>
<evidence type="ECO:0000256" key="2">
    <source>
        <dbReference type="ARBA" id="ARBA00001911"/>
    </source>
</evidence>
<dbReference type="Pfam" id="PF16363">
    <property type="entry name" value="GDP_Man_Dehyd"/>
    <property type="match status" value="1"/>
</dbReference>
<gene>
    <name evidence="9" type="primary">rfbB</name>
    <name evidence="9" type="ORF">D0Y96_01530</name>
</gene>
<dbReference type="CDD" id="cd05246">
    <property type="entry name" value="dTDP_GD_SDR_e"/>
    <property type="match status" value="1"/>
</dbReference>
<comment type="catalytic activity">
    <reaction evidence="1 7">
        <text>dTDP-alpha-D-glucose = dTDP-4-dehydro-6-deoxy-alpha-D-glucose + H2O</text>
        <dbReference type="Rhea" id="RHEA:17221"/>
        <dbReference type="ChEBI" id="CHEBI:15377"/>
        <dbReference type="ChEBI" id="CHEBI:57477"/>
        <dbReference type="ChEBI" id="CHEBI:57649"/>
        <dbReference type="EC" id="4.2.1.46"/>
    </reaction>
</comment>
<dbReference type="NCBIfam" id="TIGR01181">
    <property type="entry name" value="dTDP_gluc_dehyt"/>
    <property type="match status" value="1"/>
</dbReference>
<evidence type="ECO:0000256" key="5">
    <source>
        <dbReference type="ARBA" id="ARBA00023027"/>
    </source>
</evidence>
<dbReference type="GO" id="GO:0009225">
    <property type="term" value="P:nucleotide-sugar metabolic process"/>
    <property type="evidence" value="ECO:0007669"/>
    <property type="project" value="InterPro"/>
</dbReference>
<organism evidence="9 10">
    <name type="scientific">Paracidobacterium acidisoli</name>
    <dbReference type="NCBI Taxonomy" id="2303751"/>
    <lineage>
        <taxon>Bacteria</taxon>
        <taxon>Pseudomonadati</taxon>
        <taxon>Acidobacteriota</taxon>
        <taxon>Terriglobia</taxon>
        <taxon>Terriglobales</taxon>
        <taxon>Acidobacteriaceae</taxon>
        <taxon>Paracidobacterium</taxon>
    </lineage>
</organism>
<comment type="cofactor">
    <cofactor evidence="2 7">
        <name>NAD(+)</name>
        <dbReference type="ChEBI" id="CHEBI:57540"/>
    </cofactor>
</comment>
<dbReference type="Gene3D" id="3.90.25.10">
    <property type="entry name" value="UDP-galactose 4-epimerase, domain 1"/>
    <property type="match status" value="1"/>
</dbReference>
<dbReference type="GO" id="GO:0008460">
    <property type="term" value="F:dTDP-glucose 4,6-dehydratase activity"/>
    <property type="evidence" value="ECO:0007669"/>
    <property type="project" value="UniProtKB-EC"/>
</dbReference>
<dbReference type="OrthoDB" id="9766450at2"/>
<evidence type="ECO:0000256" key="6">
    <source>
        <dbReference type="ARBA" id="ARBA00023239"/>
    </source>
</evidence>
<dbReference type="EMBL" id="QVQT01000001">
    <property type="protein sequence ID" value="RFU18697.1"/>
    <property type="molecule type" value="Genomic_DNA"/>
</dbReference>
<proteinExistence type="inferred from homology"/>
<evidence type="ECO:0000259" key="8">
    <source>
        <dbReference type="Pfam" id="PF16363"/>
    </source>
</evidence>